<feature type="domain" description="DUF1616" evidence="2">
    <location>
        <begin position="6"/>
        <end position="91"/>
    </location>
</feature>
<organism evidence="3 4">
    <name type="scientific">Candidatus Kerfeldbacteria bacterium RIFOXYB2_FULL_38_14</name>
    <dbReference type="NCBI Taxonomy" id="1798547"/>
    <lineage>
        <taxon>Bacteria</taxon>
        <taxon>Candidatus Kerfeldiibacteriota</taxon>
    </lineage>
</organism>
<dbReference type="EMBL" id="MHKI01000025">
    <property type="protein sequence ID" value="OGY86103.1"/>
    <property type="molecule type" value="Genomic_DNA"/>
</dbReference>
<dbReference type="InterPro" id="IPR011674">
    <property type="entry name" value="DUF1616"/>
</dbReference>
<dbReference type="Pfam" id="PF07760">
    <property type="entry name" value="DUF1616"/>
    <property type="match status" value="1"/>
</dbReference>
<accession>A0A1G2BA77</accession>
<evidence type="ECO:0000259" key="2">
    <source>
        <dbReference type="Pfam" id="PF07760"/>
    </source>
</evidence>
<gene>
    <name evidence="3" type="ORF">A2319_01430</name>
</gene>
<protein>
    <recommendedName>
        <fullName evidence="2">DUF1616 domain-containing protein</fullName>
    </recommendedName>
</protein>
<feature type="transmembrane region" description="Helical" evidence="1">
    <location>
        <begin position="68"/>
        <end position="88"/>
    </location>
</feature>
<name>A0A1G2BA77_9BACT</name>
<sequence length="106" mass="12322">MMLFLQIIRIIFGSIYVLFLPGFLFTFVFFERKEIDHLERIVLSLALSLATVPLLVFLFNLIKVPINALNVFLEILLLIILAADVLLLKRSKRLMGFFKKIRSKLP</sequence>
<proteinExistence type="predicted"/>
<evidence type="ECO:0000313" key="3">
    <source>
        <dbReference type="EMBL" id="OGY86103.1"/>
    </source>
</evidence>
<reference evidence="3 4" key="1">
    <citation type="journal article" date="2016" name="Nat. Commun.">
        <title>Thousands of microbial genomes shed light on interconnected biogeochemical processes in an aquifer system.</title>
        <authorList>
            <person name="Anantharaman K."/>
            <person name="Brown C.T."/>
            <person name="Hug L.A."/>
            <person name="Sharon I."/>
            <person name="Castelle C.J."/>
            <person name="Probst A.J."/>
            <person name="Thomas B.C."/>
            <person name="Singh A."/>
            <person name="Wilkins M.J."/>
            <person name="Karaoz U."/>
            <person name="Brodie E.L."/>
            <person name="Williams K.H."/>
            <person name="Hubbard S.S."/>
            <person name="Banfield J.F."/>
        </authorList>
    </citation>
    <scope>NUCLEOTIDE SEQUENCE [LARGE SCALE GENOMIC DNA]</scope>
</reference>
<keyword evidence="1" id="KW-0812">Transmembrane</keyword>
<feature type="transmembrane region" description="Helical" evidence="1">
    <location>
        <begin position="6"/>
        <end position="30"/>
    </location>
</feature>
<comment type="caution">
    <text evidence="3">The sequence shown here is derived from an EMBL/GenBank/DDBJ whole genome shotgun (WGS) entry which is preliminary data.</text>
</comment>
<evidence type="ECO:0000256" key="1">
    <source>
        <dbReference type="SAM" id="Phobius"/>
    </source>
</evidence>
<keyword evidence="1" id="KW-0472">Membrane</keyword>
<dbReference type="Proteomes" id="UP000176420">
    <property type="component" value="Unassembled WGS sequence"/>
</dbReference>
<feature type="transmembrane region" description="Helical" evidence="1">
    <location>
        <begin position="42"/>
        <end position="62"/>
    </location>
</feature>
<keyword evidence="1" id="KW-1133">Transmembrane helix</keyword>
<evidence type="ECO:0000313" key="4">
    <source>
        <dbReference type="Proteomes" id="UP000176420"/>
    </source>
</evidence>
<dbReference type="AlphaFoldDB" id="A0A1G2BA77"/>